<sequence length="58" mass="6958">MFKQNKSRYGVCRVYRELLNCAYQINHKRVHHIMYNLGLFSKIVDYTIDRNFGTTDVS</sequence>
<evidence type="ECO:0000259" key="1">
    <source>
        <dbReference type="Pfam" id="PF13276"/>
    </source>
</evidence>
<organism evidence="2 3">
    <name type="scientific">Thomasclavelia ramosa</name>
    <dbReference type="NCBI Taxonomy" id="1547"/>
    <lineage>
        <taxon>Bacteria</taxon>
        <taxon>Bacillati</taxon>
        <taxon>Bacillota</taxon>
        <taxon>Erysipelotrichia</taxon>
        <taxon>Erysipelotrichales</taxon>
        <taxon>Coprobacillaceae</taxon>
        <taxon>Thomasclavelia</taxon>
    </lineage>
</organism>
<feature type="domain" description="HTH-like" evidence="1">
    <location>
        <begin position="2"/>
        <end position="43"/>
    </location>
</feature>
<dbReference type="InterPro" id="IPR025948">
    <property type="entry name" value="HTH-like_dom"/>
</dbReference>
<proteinExistence type="predicted"/>
<evidence type="ECO:0000313" key="2">
    <source>
        <dbReference type="EMBL" id="RGD86864.1"/>
    </source>
</evidence>
<name>A0A3E3EG26_9FIRM</name>
<accession>A0A3E3EG26</accession>
<evidence type="ECO:0000313" key="3">
    <source>
        <dbReference type="Proteomes" id="UP000261032"/>
    </source>
</evidence>
<protein>
    <submittedName>
        <fullName evidence="2">Transposase</fullName>
    </submittedName>
</protein>
<dbReference type="Pfam" id="PF13276">
    <property type="entry name" value="HTH_21"/>
    <property type="match status" value="1"/>
</dbReference>
<comment type="caution">
    <text evidence="2">The sequence shown here is derived from an EMBL/GenBank/DDBJ whole genome shotgun (WGS) entry which is preliminary data.</text>
</comment>
<dbReference type="AlphaFoldDB" id="A0A3E3EG26"/>
<dbReference type="RefSeq" id="WP_117580512.1">
    <property type="nucleotide sequence ID" value="NZ_QUSL01000003.1"/>
</dbReference>
<dbReference type="Proteomes" id="UP000261032">
    <property type="component" value="Unassembled WGS sequence"/>
</dbReference>
<reference evidence="2 3" key="1">
    <citation type="submission" date="2018-08" db="EMBL/GenBank/DDBJ databases">
        <title>A genome reference for cultivated species of the human gut microbiota.</title>
        <authorList>
            <person name="Zou Y."/>
            <person name="Xue W."/>
            <person name="Luo G."/>
        </authorList>
    </citation>
    <scope>NUCLEOTIDE SEQUENCE [LARGE SCALE GENOMIC DNA]</scope>
    <source>
        <strain evidence="2 3">OM06-4</strain>
    </source>
</reference>
<gene>
    <name evidence="2" type="ORF">DXB93_03365</name>
</gene>
<dbReference type="EMBL" id="QUSL01000003">
    <property type="protein sequence ID" value="RGD86864.1"/>
    <property type="molecule type" value="Genomic_DNA"/>
</dbReference>